<dbReference type="SUPFAM" id="SSF53756">
    <property type="entry name" value="UDP-Glycosyltransferase/glycogen phosphorylase"/>
    <property type="match status" value="1"/>
</dbReference>
<evidence type="ECO:0000256" key="11">
    <source>
        <dbReference type="ARBA" id="ARBA00023180"/>
    </source>
</evidence>
<dbReference type="Ensembl" id="ENSOTST00005147861.1">
    <property type="protein sequence ID" value="ENSOTSP00005127946.1"/>
    <property type="gene ID" value="ENSOTSG00005061164.1"/>
</dbReference>
<comment type="catalytic activity">
    <reaction evidence="12">
        <text>L-threonyl-[protein] + GDP-beta-L-fucose = 3-O-(alpha-L-fucosyl)-L-threonyl-[protein] + GDP + H(+)</text>
        <dbReference type="Rhea" id="RHEA:70491"/>
        <dbReference type="Rhea" id="RHEA-COMP:11060"/>
        <dbReference type="Rhea" id="RHEA-COMP:17915"/>
        <dbReference type="ChEBI" id="CHEBI:15378"/>
        <dbReference type="ChEBI" id="CHEBI:30013"/>
        <dbReference type="ChEBI" id="CHEBI:57273"/>
        <dbReference type="ChEBI" id="CHEBI:58189"/>
        <dbReference type="ChEBI" id="CHEBI:189631"/>
        <dbReference type="EC" id="2.4.1.221"/>
    </reaction>
    <physiologicalReaction direction="left-to-right" evidence="12">
        <dbReference type="Rhea" id="RHEA:70492"/>
    </physiologicalReaction>
</comment>
<dbReference type="GO" id="GO:0005789">
    <property type="term" value="C:endoplasmic reticulum membrane"/>
    <property type="evidence" value="ECO:0007669"/>
    <property type="project" value="UniProtKB-SubCell"/>
</dbReference>
<dbReference type="Gene3D" id="3.40.50.11660">
    <property type="entry name" value="Glycosyl transferase family 10, C-terminal domain"/>
    <property type="match status" value="1"/>
</dbReference>
<feature type="transmembrane region" description="Helical" evidence="15">
    <location>
        <begin position="12"/>
        <end position="33"/>
    </location>
</feature>
<dbReference type="InterPro" id="IPR031481">
    <property type="entry name" value="Glyco_tran_10_N"/>
</dbReference>
<dbReference type="EC" id="2.4.1.-" evidence="15"/>
<evidence type="ECO:0000256" key="3">
    <source>
        <dbReference type="ARBA" id="ARBA00008919"/>
    </source>
</evidence>
<dbReference type="Proteomes" id="UP000694402">
    <property type="component" value="Unassembled WGS sequence"/>
</dbReference>
<evidence type="ECO:0000256" key="9">
    <source>
        <dbReference type="ARBA" id="ARBA00022989"/>
    </source>
</evidence>
<dbReference type="PANTHER" id="PTHR11929">
    <property type="entry name" value="ALPHA- 1,3 -FUCOSYLTRANSFERASE"/>
    <property type="match status" value="1"/>
</dbReference>
<dbReference type="GO" id="GO:0046920">
    <property type="term" value="F:alpha-(1-&gt;3)-fucosyltransferase activity"/>
    <property type="evidence" value="ECO:0007669"/>
    <property type="project" value="TreeGrafter"/>
</dbReference>
<keyword evidence="10 15" id="KW-0472">Membrane</keyword>
<dbReference type="FunFam" id="3.40.50.11660:FF:000002">
    <property type="entry name" value="Alpha-(1,3)-fucosyltransferase"/>
    <property type="match status" value="1"/>
</dbReference>
<dbReference type="Pfam" id="PF17039">
    <property type="entry name" value="Glyco_tran_10_N"/>
    <property type="match status" value="1"/>
</dbReference>
<evidence type="ECO:0000256" key="7">
    <source>
        <dbReference type="ARBA" id="ARBA00022824"/>
    </source>
</evidence>
<evidence type="ECO:0000256" key="2">
    <source>
        <dbReference type="ARBA" id="ARBA00004922"/>
    </source>
</evidence>
<evidence type="ECO:0000259" key="17">
    <source>
        <dbReference type="Pfam" id="PF17039"/>
    </source>
</evidence>
<evidence type="ECO:0000256" key="8">
    <source>
        <dbReference type="ARBA" id="ARBA00022968"/>
    </source>
</evidence>
<evidence type="ECO:0000256" key="6">
    <source>
        <dbReference type="ARBA" id="ARBA00022692"/>
    </source>
</evidence>
<comment type="similarity">
    <text evidence="3 15">Belongs to the glycosyltransferase 10 family.</text>
</comment>
<comment type="subcellular location">
    <subcellularLocation>
        <location evidence="1">Endoplasmic reticulum membrane</location>
        <topology evidence="1">Single-pass type II membrane protein</topology>
    </subcellularLocation>
    <subcellularLocation>
        <location evidence="15">Golgi apparatus</location>
        <location evidence="15">Golgi stack membrane</location>
        <topology evidence="15">Single-pass type II membrane protein</topology>
    </subcellularLocation>
</comment>
<sequence>MTNNGSVLPWGSPSFCFRLFFFVTCLVPLLYFLSMYEWGLYSDRLHIVTGNLTILLWHWPFGPSYSLEGDVCWDRYRIPGCRLVDQRSLYPSADLVVFHHRELMTGQERLPFHLPRARHQTWVWLSLESPDNNGDLKPFNNVFNWTMSYRRDADFTIPYGKLVPKDRDTGNYSSTQGYIPKNKSPLACWVVSHYNPQQKRSLVYNSLRKSIKVEVYGQLEGRVLAPTNLLPTISRCYFYLAFENSISKDYITEKLWRNAYQAGAVPVVLGPPPDDYMAVAPPNSFIHIEDFPSTTELGNYLSQLILDEERYAGYFAWRRSHQVKLYTDWRERLCSICSQYHILPAQKVYRDLEAWVRVYCCPLVAK</sequence>
<proteinExistence type="inferred from homology"/>
<evidence type="ECO:0000256" key="5">
    <source>
        <dbReference type="ARBA" id="ARBA00022679"/>
    </source>
</evidence>
<keyword evidence="7" id="KW-0256">Endoplasmic reticulum</keyword>
<gene>
    <name evidence="18" type="primary">FUT7</name>
</gene>
<reference evidence="18" key="2">
    <citation type="submission" date="2025-08" db="UniProtKB">
        <authorList>
            <consortium name="Ensembl"/>
        </authorList>
    </citation>
    <scope>IDENTIFICATION</scope>
</reference>
<keyword evidence="9 15" id="KW-1133">Transmembrane helix</keyword>
<reference evidence="18" key="3">
    <citation type="submission" date="2025-09" db="UniProtKB">
        <authorList>
            <consortium name="Ensembl"/>
        </authorList>
    </citation>
    <scope>IDENTIFICATION</scope>
</reference>
<evidence type="ECO:0000313" key="19">
    <source>
        <dbReference type="Proteomes" id="UP000694402"/>
    </source>
</evidence>
<keyword evidence="11" id="KW-0325">Glycoprotein</keyword>
<keyword evidence="15" id="KW-0333">Golgi apparatus</keyword>
<evidence type="ECO:0000259" key="16">
    <source>
        <dbReference type="Pfam" id="PF00852"/>
    </source>
</evidence>
<evidence type="ECO:0000313" key="18">
    <source>
        <dbReference type="Ensembl" id="ENSOTSP00005127946.1"/>
    </source>
</evidence>
<evidence type="ECO:0000256" key="1">
    <source>
        <dbReference type="ARBA" id="ARBA00004648"/>
    </source>
</evidence>
<dbReference type="GO" id="GO:0046922">
    <property type="term" value="F:peptide-O-fucosyltransferase activity"/>
    <property type="evidence" value="ECO:0007669"/>
    <property type="project" value="UniProtKB-EC"/>
</dbReference>
<comment type="catalytic activity">
    <reaction evidence="13">
        <text>L-seryl-[protein] + GDP-beta-L-fucose = 3-O-(alpha-L-fucosyl)-L-seryl-[protein] + GDP + H(+)</text>
        <dbReference type="Rhea" id="RHEA:63644"/>
        <dbReference type="Rhea" id="RHEA-COMP:9863"/>
        <dbReference type="Rhea" id="RHEA-COMP:17914"/>
        <dbReference type="ChEBI" id="CHEBI:15378"/>
        <dbReference type="ChEBI" id="CHEBI:29999"/>
        <dbReference type="ChEBI" id="CHEBI:57273"/>
        <dbReference type="ChEBI" id="CHEBI:58189"/>
        <dbReference type="ChEBI" id="CHEBI:189632"/>
        <dbReference type="EC" id="2.4.1.221"/>
    </reaction>
    <physiologicalReaction direction="left-to-right" evidence="13">
        <dbReference type="Rhea" id="RHEA:63645"/>
    </physiologicalReaction>
</comment>
<comment type="pathway">
    <text evidence="2">Protein modification; protein glycosylation.</text>
</comment>
<feature type="domain" description="Fucosyltransferase C-terminal" evidence="16">
    <location>
        <begin position="181"/>
        <end position="355"/>
    </location>
</feature>
<protein>
    <recommendedName>
        <fullName evidence="15">Fucosyltransferase</fullName>
        <ecNumber evidence="15">2.4.1.-</ecNumber>
    </recommendedName>
</protein>
<dbReference type="GO" id="GO:0032580">
    <property type="term" value="C:Golgi cisterna membrane"/>
    <property type="evidence" value="ECO:0007669"/>
    <property type="project" value="UniProtKB-SubCell"/>
</dbReference>
<dbReference type="InterPro" id="IPR001503">
    <property type="entry name" value="Glyco_trans_10"/>
</dbReference>
<evidence type="ECO:0000256" key="12">
    <source>
        <dbReference type="ARBA" id="ARBA00047273"/>
    </source>
</evidence>
<keyword evidence="19" id="KW-1185">Reference proteome</keyword>
<evidence type="ECO:0000256" key="4">
    <source>
        <dbReference type="ARBA" id="ARBA00022676"/>
    </source>
</evidence>
<keyword evidence="5 15" id="KW-0808">Transferase</keyword>
<keyword evidence="6 15" id="KW-0812">Transmembrane</keyword>
<comment type="function">
    <text evidence="14">Protein O-fucosyltransferase that specifically catalyzes O-fucosylation of serine or threonine residues in EMI domains of target proteins. Attaches fucose through an O-glycosidic linkage. O-fucosylation of EMI domain-containing proteins may be required for facilitating protein folding and secretion.</text>
</comment>
<dbReference type="Pfam" id="PF00852">
    <property type="entry name" value="Glyco_transf_10"/>
    <property type="match status" value="1"/>
</dbReference>
<keyword evidence="8" id="KW-0735">Signal-anchor</keyword>
<dbReference type="GeneTree" id="ENSGT00940000167205"/>
<keyword evidence="4 15" id="KW-0328">Glycosyltransferase</keyword>
<accession>A0AAZ3QGG6</accession>
<organism evidence="18 19">
    <name type="scientific">Oncorhynchus tshawytscha</name>
    <name type="common">Chinook salmon</name>
    <name type="synonym">Salmo tshawytscha</name>
    <dbReference type="NCBI Taxonomy" id="74940"/>
    <lineage>
        <taxon>Eukaryota</taxon>
        <taxon>Metazoa</taxon>
        <taxon>Chordata</taxon>
        <taxon>Craniata</taxon>
        <taxon>Vertebrata</taxon>
        <taxon>Euteleostomi</taxon>
        <taxon>Actinopterygii</taxon>
        <taxon>Neopterygii</taxon>
        <taxon>Teleostei</taxon>
        <taxon>Protacanthopterygii</taxon>
        <taxon>Salmoniformes</taxon>
        <taxon>Salmonidae</taxon>
        <taxon>Salmoninae</taxon>
        <taxon>Oncorhynchus</taxon>
    </lineage>
</organism>
<evidence type="ECO:0000256" key="13">
    <source>
        <dbReference type="ARBA" id="ARBA00048647"/>
    </source>
</evidence>
<evidence type="ECO:0000256" key="15">
    <source>
        <dbReference type="RuleBase" id="RU003832"/>
    </source>
</evidence>
<dbReference type="AlphaFoldDB" id="A0AAZ3QGG6"/>
<reference evidence="19" key="1">
    <citation type="journal article" date="2018" name="PLoS ONE">
        <title>Chinook salmon (Oncorhynchus tshawytscha) genome and transcriptome.</title>
        <authorList>
            <person name="Christensen K.A."/>
            <person name="Leong J.S."/>
            <person name="Sakhrani D."/>
            <person name="Biagi C.A."/>
            <person name="Minkley D.R."/>
            <person name="Withler R.E."/>
            <person name="Rondeau E.B."/>
            <person name="Koop B.F."/>
            <person name="Devlin R.H."/>
        </authorList>
    </citation>
    <scope>NUCLEOTIDE SEQUENCE [LARGE SCALE GENOMIC DNA]</scope>
</reference>
<dbReference type="InterPro" id="IPR038577">
    <property type="entry name" value="GT10-like_C_sf"/>
</dbReference>
<feature type="domain" description="Fucosyltransferase N-terminal" evidence="17">
    <location>
        <begin position="51"/>
        <end position="160"/>
    </location>
</feature>
<evidence type="ECO:0000256" key="14">
    <source>
        <dbReference type="ARBA" id="ARBA00058658"/>
    </source>
</evidence>
<dbReference type="InterPro" id="IPR055270">
    <property type="entry name" value="Glyco_tran_10_C"/>
</dbReference>
<dbReference type="PANTHER" id="PTHR11929:SF245">
    <property type="entry name" value="FUCOSYLTRANSFERASE"/>
    <property type="match status" value="1"/>
</dbReference>
<name>A0AAZ3QGG6_ONCTS</name>
<evidence type="ECO:0000256" key="10">
    <source>
        <dbReference type="ARBA" id="ARBA00023136"/>
    </source>
</evidence>